<dbReference type="OrthoDB" id="9774952at2"/>
<dbReference type="Pfam" id="PF00107">
    <property type="entry name" value="ADH_zinc_N"/>
    <property type="match status" value="1"/>
</dbReference>
<dbReference type="Gene3D" id="3.40.50.720">
    <property type="entry name" value="NAD(P)-binding Rossmann-like Domain"/>
    <property type="match status" value="1"/>
</dbReference>
<dbReference type="RefSeq" id="WP_145021318.1">
    <property type="nucleotide sequence ID" value="NZ_VLLN01000009.1"/>
</dbReference>
<evidence type="ECO:0000256" key="6">
    <source>
        <dbReference type="RuleBase" id="RU361277"/>
    </source>
</evidence>
<dbReference type="SMART" id="SM00829">
    <property type="entry name" value="PKS_ER"/>
    <property type="match status" value="1"/>
</dbReference>
<dbReference type="InterPro" id="IPR020843">
    <property type="entry name" value="ER"/>
</dbReference>
<keyword evidence="9" id="KW-1185">Reference proteome</keyword>
<comment type="similarity">
    <text evidence="2 6">Belongs to the zinc-containing alcohol dehydrogenase family.</text>
</comment>
<dbReference type="InterPro" id="IPR036291">
    <property type="entry name" value="NAD(P)-bd_dom_sf"/>
</dbReference>
<evidence type="ECO:0000256" key="3">
    <source>
        <dbReference type="ARBA" id="ARBA00022723"/>
    </source>
</evidence>
<dbReference type="InterPro" id="IPR013154">
    <property type="entry name" value="ADH-like_N"/>
</dbReference>
<proteinExistence type="inferred from homology"/>
<organism evidence="8 9">
    <name type="scientific">Geobacter argillaceus</name>
    <dbReference type="NCBI Taxonomy" id="345631"/>
    <lineage>
        <taxon>Bacteria</taxon>
        <taxon>Pseudomonadati</taxon>
        <taxon>Thermodesulfobacteriota</taxon>
        <taxon>Desulfuromonadia</taxon>
        <taxon>Geobacterales</taxon>
        <taxon>Geobacteraceae</taxon>
        <taxon>Geobacter</taxon>
    </lineage>
</organism>
<dbReference type="PROSITE" id="PS00059">
    <property type="entry name" value="ADH_ZINC"/>
    <property type="match status" value="1"/>
</dbReference>
<dbReference type="EMBL" id="VLLN01000009">
    <property type="protein sequence ID" value="TWJ19323.1"/>
    <property type="molecule type" value="Genomic_DNA"/>
</dbReference>
<evidence type="ECO:0000256" key="4">
    <source>
        <dbReference type="ARBA" id="ARBA00022833"/>
    </source>
</evidence>
<dbReference type="Proteomes" id="UP000319449">
    <property type="component" value="Unassembled WGS sequence"/>
</dbReference>
<keyword evidence="5" id="KW-0560">Oxidoreductase</keyword>
<evidence type="ECO:0000256" key="1">
    <source>
        <dbReference type="ARBA" id="ARBA00001947"/>
    </source>
</evidence>
<comment type="caution">
    <text evidence="8">The sequence shown here is derived from an EMBL/GenBank/DDBJ whole genome shotgun (WGS) entry which is preliminary data.</text>
</comment>
<dbReference type="Pfam" id="PF08240">
    <property type="entry name" value="ADH_N"/>
    <property type="match status" value="1"/>
</dbReference>
<dbReference type="SUPFAM" id="SSF51735">
    <property type="entry name" value="NAD(P)-binding Rossmann-fold domains"/>
    <property type="match status" value="1"/>
</dbReference>
<feature type="domain" description="Enoyl reductase (ER)" evidence="7">
    <location>
        <begin position="8"/>
        <end position="345"/>
    </location>
</feature>
<dbReference type="AlphaFoldDB" id="A0A562VMV7"/>
<gene>
    <name evidence="8" type="ORF">JN12_01736</name>
</gene>
<evidence type="ECO:0000256" key="2">
    <source>
        <dbReference type="ARBA" id="ARBA00008072"/>
    </source>
</evidence>
<dbReference type="SUPFAM" id="SSF50129">
    <property type="entry name" value="GroES-like"/>
    <property type="match status" value="1"/>
</dbReference>
<dbReference type="InterPro" id="IPR002328">
    <property type="entry name" value="ADH_Zn_CS"/>
</dbReference>
<evidence type="ECO:0000313" key="8">
    <source>
        <dbReference type="EMBL" id="TWJ19323.1"/>
    </source>
</evidence>
<evidence type="ECO:0000259" key="7">
    <source>
        <dbReference type="SMART" id="SM00829"/>
    </source>
</evidence>
<evidence type="ECO:0000313" key="9">
    <source>
        <dbReference type="Proteomes" id="UP000319449"/>
    </source>
</evidence>
<protein>
    <submittedName>
        <fullName evidence="8">Threonine dehydrogenase-like Zn-dependent dehydrogenase</fullName>
    </submittedName>
</protein>
<keyword evidence="4 6" id="KW-0862">Zinc</keyword>
<dbReference type="GO" id="GO:0016616">
    <property type="term" value="F:oxidoreductase activity, acting on the CH-OH group of donors, NAD or NADP as acceptor"/>
    <property type="evidence" value="ECO:0007669"/>
    <property type="project" value="UniProtKB-ARBA"/>
</dbReference>
<dbReference type="GO" id="GO:0008270">
    <property type="term" value="F:zinc ion binding"/>
    <property type="evidence" value="ECO:0007669"/>
    <property type="project" value="InterPro"/>
</dbReference>
<dbReference type="Gene3D" id="3.90.180.10">
    <property type="entry name" value="Medium-chain alcohol dehydrogenases, catalytic domain"/>
    <property type="match status" value="1"/>
</dbReference>
<dbReference type="InterPro" id="IPR013149">
    <property type="entry name" value="ADH-like_C"/>
</dbReference>
<keyword evidence="3 6" id="KW-0479">Metal-binding</keyword>
<comment type="cofactor">
    <cofactor evidence="1 6">
        <name>Zn(2+)</name>
        <dbReference type="ChEBI" id="CHEBI:29105"/>
    </cofactor>
</comment>
<accession>A0A562VMV7</accession>
<sequence length="347" mass="36435">MKALVFHGPNDIKIENVPKPEPGAGEVVVKVTMSTICGTDIHILSGGYPVKPGLIIGHEFVGVIDALGQGVTGFQTGDRVCVGAITPCGQCFFCQNGKSSQCGGALGGWKFGNTINGAQAEYIRVPNAQYNLAQIPAGLSDEQVLFVGDIMTTGFSASENGGVKIGDTVAVFAQGPIGLCATVGARVAGAGLVIAVESIPERQEMALRMGADMVLDHTKVDVIAEIKKQTDGRGVDIAIEALGHPKTFENALRSLRPGGTLSSLGVYESNLQIPLDAFGAGLADIKIVSSLCPGGSERLRRLMSIILNKRADLIPLITHKFALEDIKEGYRIFGNKLDKVLKVAITP</sequence>
<reference evidence="8 9" key="1">
    <citation type="submission" date="2019-07" db="EMBL/GenBank/DDBJ databases">
        <title>Genomic Encyclopedia of Archaeal and Bacterial Type Strains, Phase II (KMG-II): from individual species to whole genera.</title>
        <authorList>
            <person name="Goeker M."/>
        </authorList>
    </citation>
    <scope>NUCLEOTIDE SEQUENCE [LARGE SCALE GENOMIC DNA]</scope>
    <source>
        <strain evidence="8 9">ATCC BAA-1139</strain>
    </source>
</reference>
<dbReference type="PANTHER" id="PTHR42813:SF4">
    <property type="entry name" value="NADP-DEPENDENT ISOPROPANOL DEHYDROGENASE"/>
    <property type="match status" value="1"/>
</dbReference>
<evidence type="ECO:0000256" key="5">
    <source>
        <dbReference type="ARBA" id="ARBA00023002"/>
    </source>
</evidence>
<dbReference type="InterPro" id="IPR011032">
    <property type="entry name" value="GroES-like_sf"/>
</dbReference>
<dbReference type="PANTHER" id="PTHR42813">
    <property type="entry name" value="ZINC-TYPE ALCOHOL DEHYDROGENASE-LIKE"/>
    <property type="match status" value="1"/>
</dbReference>
<name>A0A562VMV7_9BACT</name>